<sequence length="371" mass="40379">MKKSIYASLLPAIILINVNIQRLTAAPVTRDSSHDFSAAAAEEAIKQFMDKYKVPGLSIAVGKDGKIVYARGFGIADSAADKKVNTQSQFRIASLSKPITAVAILKLAEQGKFSLDDKVFGEGGVLGTAYGTQPYPEGISSITIRQLLSHISGGWQNNGDDPMFHNKDLTADQLISHTLNNQPLKNRPGTAYAYSNFGYCVLGRVIEKVTGKPYEKFMLTEILRPAGVKHMEVGGNTADEKRKHEVVYYSRDRSAYLDNVTRMDAHGGWIATPTDLVKFLWQVDGFDNRPDILQSASIREMTTPSQPNPSYALGWSVAGATWKHTGSLPGTGAEMIRTGGGYCCAVLVNTKQGGDFFKDLDILVKKITGLP</sequence>
<dbReference type="Pfam" id="PF00144">
    <property type="entry name" value="Beta-lactamase"/>
    <property type="match status" value="1"/>
</dbReference>
<name>A0A4Q7M8H5_9BACT</name>
<dbReference type="InterPro" id="IPR001466">
    <property type="entry name" value="Beta-lactam-related"/>
</dbReference>
<dbReference type="InterPro" id="IPR012338">
    <property type="entry name" value="Beta-lactam/transpept-like"/>
</dbReference>
<organism evidence="2 3">
    <name type="scientific">Pseudobacter ginsenosidimutans</name>
    <dbReference type="NCBI Taxonomy" id="661488"/>
    <lineage>
        <taxon>Bacteria</taxon>
        <taxon>Pseudomonadati</taxon>
        <taxon>Bacteroidota</taxon>
        <taxon>Chitinophagia</taxon>
        <taxon>Chitinophagales</taxon>
        <taxon>Chitinophagaceae</taxon>
        <taxon>Pseudobacter</taxon>
    </lineage>
</organism>
<evidence type="ECO:0000259" key="1">
    <source>
        <dbReference type="Pfam" id="PF00144"/>
    </source>
</evidence>
<dbReference type="Gene3D" id="3.40.710.10">
    <property type="entry name" value="DD-peptidase/beta-lactamase superfamily"/>
    <property type="match status" value="1"/>
</dbReference>
<dbReference type="EMBL" id="SGXA01000007">
    <property type="protein sequence ID" value="RZS63901.1"/>
    <property type="molecule type" value="Genomic_DNA"/>
</dbReference>
<dbReference type="AlphaFoldDB" id="A0A4Q7M8H5"/>
<dbReference type="OrthoDB" id="9793489at2"/>
<proteinExistence type="predicted"/>
<dbReference type="RefSeq" id="WP_130544475.1">
    <property type="nucleotide sequence ID" value="NZ_CP042431.1"/>
</dbReference>
<keyword evidence="3" id="KW-1185">Reference proteome</keyword>
<dbReference type="SUPFAM" id="SSF56601">
    <property type="entry name" value="beta-lactamase/transpeptidase-like"/>
    <property type="match status" value="1"/>
</dbReference>
<protein>
    <submittedName>
        <fullName evidence="2">CubicO group peptidase (Beta-lactamase class C family)</fullName>
    </submittedName>
</protein>
<gene>
    <name evidence="2" type="ORF">EV199_5999</name>
</gene>
<dbReference type="PANTHER" id="PTHR46825:SF13">
    <property type="entry name" value="BETA-LACTAMASE-RELATED DOMAIN-CONTAINING PROTEIN"/>
    <property type="match status" value="1"/>
</dbReference>
<dbReference type="InterPro" id="IPR050491">
    <property type="entry name" value="AmpC-like"/>
</dbReference>
<reference evidence="2 3" key="1">
    <citation type="submission" date="2019-02" db="EMBL/GenBank/DDBJ databases">
        <title>Genomic Encyclopedia of Type Strains, Phase IV (KMG-IV): sequencing the most valuable type-strain genomes for metagenomic binning, comparative biology and taxonomic classification.</title>
        <authorList>
            <person name="Goeker M."/>
        </authorList>
    </citation>
    <scope>NUCLEOTIDE SEQUENCE [LARGE SCALE GENOMIC DNA]</scope>
    <source>
        <strain evidence="2 3">DSM 18116</strain>
    </source>
</reference>
<evidence type="ECO:0000313" key="3">
    <source>
        <dbReference type="Proteomes" id="UP000293874"/>
    </source>
</evidence>
<comment type="caution">
    <text evidence="2">The sequence shown here is derived from an EMBL/GenBank/DDBJ whole genome shotgun (WGS) entry which is preliminary data.</text>
</comment>
<evidence type="ECO:0000313" key="2">
    <source>
        <dbReference type="EMBL" id="RZS63901.1"/>
    </source>
</evidence>
<dbReference type="PANTHER" id="PTHR46825">
    <property type="entry name" value="D-ALANYL-D-ALANINE-CARBOXYPEPTIDASE/ENDOPEPTIDASE AMPH"/>
    <property type="match status" value="1"/>
</dbReference>
<dbReference type="Proteomes" id="UP000293874">
    <property type="component" value="Unassembled WGS sequence"/>
</dbReference>
<accession>A0A4Q7M8H5</accession>
<feature type="domain" description="Beta-lactamase-related" evidence="1">
    <location>
        <begin position="42"/>
        <end position="362"/>
    </location>
</feature>